<comment type="caution">
    <text evidence="2">The sequence shown here is derived from an EMBL/GenBank/DDBJ whole genome shotgun (WGS) entry which is preliminary data.</text>
</comment>
<gene>
    <name evidence="2" type="ORF">HaLaN_20646</name>
</gene>
<protein>
    <submittedName>
        <fullName evidence="2">Uncharacterized protein</fullName>
    </submittedName>
</protein>
<evidence type="ECO:0000256" key="1">
    <source>
        <dbReference type="SAM" id="MobiDB-lite"/>
    </source>
</evidence>
<feature type="compositionally biased region" description="Basic and acidic residues" evidence="1">
    <location>
        <begin position="75"/>
        <end position="84"/>
    </location>
</feature>
<evidence type="ECO:0000313" key="2">
    <source>
        <dbReference type="EMBL" id="GFH23089.1"/>
    </source>
</evidence>
<sequence length="91" mass="9411">MLVQAVLAGLQSVQPEAWVDAIDPGAFMILRRTNPLAAPLATRVGTPPSPLAGLGPESPSPALSPTHSAVTKFLTEGKDNDNGRQESGPQV</sequence>
<dbReference type="Proteomes" id="UP000485058">
    <property type="component" value="Unassembled WGS sequence"/>
</dbReference>
<proteinExistence type="predicted"/>
<feature type="non-terminal residue" evidence="2">
    <location>
        <position position="1"/>
    </location>
</feature>
<feature type="region of interest" description="Disordered" evidence="1">
    <location>
        <begin position="41"/>
        <end position="91"/>
    </location>
</feature>
<feature type="non-terminal residue" evidence="2">
    <location>
        <position position="91"/>
    </location>
</feature>
<reference evidence="2 3" key="1">
    <citation type="submission" date="2020-02" db="EMBL/GenBank/DDBJ databases">
        <title>Draft genome sequence of Haematococcus lacustris strain NIES-144.</title>
        <authorList>
            <person name="Morimoto D."/>
            <person name="Nakagawa S."/>
            <person name="Yoshida T."/>
            <person name="Sawayama S."/>
        </authorList>
    </citation>
    <scope>NUCLEOTIDE SEQUENCE [LARGE SCALE GENOMIC DNA]</scope>
    <source>
        <strain evidence="2 3">NIES-144</strain>
    </source>
</reference>
<keyword evidence="3" id="KW-1185">Reference proteome</keyword>
<accession>A0A699ZU05</accession>
<dbReference type="AlphaFoldDB" id="A0A699ZU05"/>
<evidence type="ECO:0000313" key="3">
    <source>
        <dbReference type="Proteomes" id="UP000485058"/>
    </source>
</evidence>
<name>A0A699ZU05_HAELA</name>
<organism evidence="2 3">
    <name type="scientific">Haematococcus lacustris</name>
    <name type="common">Green alga</name>
    <name type="synonym">Haematococcus pluvialis</name>
    <dbReference type="NCBI Taxonomy" id="44745"/>
    <lineage>
        <taxon>Eukaryota</taxon>
        <taxon>Viridiplantae</taxon>
        <taxon>Chlorophyta</taxon>
        <taxon>core chlorophytes</taxon>
        <taxon>Chlorophyceae</taxon>
        <taxon>CS clade</taxon>
        <taxon>Chlamydomonadales</taxon>
        <taxon>Haematococcaceae</taxon>
        <taxon>Haematococcus</taxon>
    </lineage>
</organism>
<dbReference type="EMBL" id="BLLF01002190">
    <property type="protein sequence ID" value="GFH23089.1"/>
    <property type="molecule type" value="Genomic_DNA"/>
</dbReference>